<sequence length="76" mass="8820">MPRWRFKTPDISRNSGTILNSMFENYLKAWDLRCDMARKINVNQIIVRRCANYKSGKKYVEMIINGGIHARSGTIA</sequence>
<evidence type="ECO:0000313" key="2">
    <source>
        <dbReference type="Proteomes" id="UP000012179"/>
    </source>
</evidence>
<protein>
    <submittedName>
        <fullName evidence="1">Uncharacterized protein</fullName>
    </submittedName>
</protein>
<dbReference type="Proteomes" id="UP000012179">
    <property type="component" value="Chromosome"/>
</dbReference>
<organism evidence="1 2">
    <name type="scientific">Nitrosospira lacus</name>
    <dbReference type="NCBI Taxonomy" id="1288494"/>
    <lineage>
        <taxon>Bacteria</taxon>
        <taxon>Pseudomonadati</taxon>
        <taxon>Pseudomonadota</taxon>
        <taxon>Betaproteobacteria</taxon>
        <taxon>Nitrosomonadales</taxon>
        <taxon>Nitrosomonadaceae</taxon>
        <taxon>Nitrosospira</taxon>
    </lineage>
</organism>
<dbReference type="KEGG" id="nlc:EBAPG3_008485"/>
<dbReference type="OrthoDB" id="65486at2"/>
<dbReference type="EMBL" id="CP021106">
    <property type="protein sequence ID" value="ARO87800.1"/>
    <property type="molecule type" value="Genomic_DNA"/>
</dbReference>
<name>A0A1W6SPS2_9PROT</name>
<gene>
    <name evidence="1" type="ORF">EBAPG3_008485</name>
</gene>
<dbReference type="Pfam" id="PF14328">
    <property type="entry name" value="DUF4385"/>
    <property type="match status" value="1"/>
</dbReference>
<evidence type="ECO:0000313" key="1">
    <source>
        <dbReference type="EMBL" id="ARO87800.1"/>
    </source>
</evidence>
<dbReference type="AlphaFoldDB" id="A0A1W6SPS2"/>
<proteinExistence type="predicted"/>
<accession>A0A1W6SPS2</accession>
<reference evidence="1 2" key="1">
    <citation type="journal article" date="2015" name="Int. J. Syst. Evol. Microbiol.">
        <title>Nitrosospira lacus sp. nov., a psychrotolerant, ammonia-oxidizing bacterium from sandy lake sediment.</title>
        <authorList>
            <person name="Urakawa H."/>
            <person name="Garcia J.C."/>
            <person name="Nielsen J.L."/>
            <person name="Le V.Q."/>
            <person name="Kozlowski J.A."/>
            <person name="Stein L.Y."/>
            <person name="Lim C.K."/>
            <person name="Pommerening-Roser A."/>
            <person name="Martens-Habbena W."/>
            <person name="Stahl D.A."/>
            <person name="Klotz M.G."/>
        </authorList>
    </citation>
    <scope>NUCLEOTIDE SEQUENCE [LARGE SCALE GENOMIC DNA]</scope>
    <source>
        <strain evidence="1 2">APG3</strain>
    </source>
</reference>
<keyword evidence="2" id="KW-1185">Reference proteome</keyword>
<dbReference type="InterPro" id="IPR025494">
    <property type="entry name" value="DUF4385"/>
</dbReference>